<dbReference type="Pfam" id="PF07065">
    <property type="entry name" value="D123"/>
    <property type="match status" value="1"/>
</dbReference>
<proteinExistence type="inferred from homology"/>
<evidence type="ECO:0000256" key="2">
    <source>
        <dbReference type="SAM" id="MobiDB-lite"/>
    </source>
</evidence>
<evidence type="ECO:0008006" key="4">
    <source>
        <dbReference type="Google" id="ProtNLM"/>
    </source>
</evidence>
<dbReference type="EMBL" id="HBNS01016094">
    <property type="protein sequence ID" value="CAE4603390.1"/>
    <property type="molecule type" value="Transcribed_RNA"/>
</dbReference>
<dbReference type="InterPro" id="IPR009772">
    <property type="entry name" value="CDC123"/>
</dbReference>
<comment type="similarity">
    <text evidence="1">Belongs to the CDC123 family.</text>
</comment>
<name>A0A7S4USL4_9STRA</name>
<dbReference type="AlphaFoldDB" id="A0A7S4USL4"/>
<accession>A0A7S4USL4</accession>
<dbReference type="GO" id="GO:0005737">
    <property type="term" value="C:cytoplasm"/>
    <property type="evidence" value="ECO:0007669"/>
    <property type="project" value="TreeGrafter"/>
</dbReference>
<evidence type="ECO:0000256" key="1">
    <source>
        <dbReference type="ARBA" id="ARBA00011047"/>
    </source>
</evidence>
<gene>
    <name evidence="3" type="ORF">DBRI00130_LOCUS12916</name>
</gene>
<protein>
    <recommendedName>
        <fullName evidence="4">Cell division cycle protein 123 homolog</fullName>
    </recommendedName>
</protein>
<dbReference type="PANTHER" id="PTHR15323:SF6">
    <property type="entry name" value="CELL DIVISION CYCLE PROTEIN 123 HOMOLOG"/>
    <property type="match status" value="1"/>
</dbReference>
<organism evidence="3">
    <name type="scientific">Ditylum brightwellii</name>
    <dbReference type="NCBI Taxonomy" id="49249"/>
    <lineage>
        <taxon>Eukaryota</taxon>
        <taxon>Sar</taxon>
        <taxon>Stramenopiles</taxon>
        <taxon>Ochrophyta</taxon>
        <taxon>Bacillariophyta</taxon>
        <taxon>Mediophyceae</taxon>
        <taxon>Lithodesmiophycidae</taxon>
        <taxon>Lithodesmiales</taxon>
        <taxon>Lithodesmiaceae</taxon>
        <taxon>Ditylum</taxon>
    </lineage>
</organism>
<evidence type="ECO:0000313" key="3">
    <source>
        <dbReference type="EMBL" id="CAE4603390.1"/>
    </source>
</evidence>
<dbReference type="PANTHER" id="PTHR15323">
    <property type="entry name" value="D123 PROTEIN"/>
    <property type="match status" value="1"/>
</dbReference>
<sequence length="185" mass="21896">MVLRKWCHLHPSMEFRCFVSNHDLVAISQRDHTNHFPHLSKNYLSIRCTILDFFDDTIQDVFSLPNYVVDVYVDKNDRVWILDFNVWGSQTDSLLFDWTELVSLQQQQQQQQLSQKKEEEEEEEESIETMNTNPEMRIVQTELEVHYNPLASYRAPIDTVNLATDSNGSNSFQEFMKMCERPSQL</sequence>
<reference evidence="3" key="1">
    <citation type="submission" date="2021-01" db="EMBL/GenBank/DDBJ databases">
        <authorList>
            <person name="Corre E."/>
            <person name="Pelletier E."/>
            <person name="Niang G."/>
            <person name="Scheremetjew M."/>
            <person name="Finn R."/>
            <person name="Kale V."/>
            <person name="Holt S."/>
            <person name="Cochrane G."/>
            <person name="Meng A."/>
            <person name="Brown T."/>
            <person name="Cohen L."/>
        </authorList>
    </citation>
    <scope>NUCLEOTIDE SEQUENCE</scope>
    <source>
        <strain evidence="3">GSO104</strain>
    </source>
</reference>
<feature type="region of interest" description="Disordered" evidence="2">
    <location>
        <begin position="112"/>
        <end position="131"/>
    </location>
</feature>